<dbReference type="PANTHER" id="PTHR10492">
    <property type="match status" value="1"/>
</dbReference>
<dbReference type="SUPFAM" id="SSF52540">
    <property type="entry name" value="P-loop containing nucleoside triphosphate hydrolases"/>
    <property type="match status" value="1"/>
</dbReference>
<feature type="domain" description="DNA helicase Pif1-like DEAD-box helicase" evidence="2">
    <location>
        <begin position="216"/>
        <end position="253"/>
    </location>
</feature>
<dbReference type="EMBL" id="JAVYJV010000012">
    <property type="protein sequence ID" value="KAK4357159.1"/>
    <property type="molecule type" value="Genomic_DNA"/>
</dbReference>
<sequence length="253" mass="29700">MNETNKHTKELNLLYKDFPQYFVWSSSYKMWTRRIRGKVIRPVVTSHPTEGERYYLRLLLMNVRGPESYNDFLTVNEICCQTFREFVEKKGLLHCDNTNLPTSLEATCYQMPYRLRRLFATILVYCNPENSKELWEHFEDSMSEDFKNLGNIVAKDIHISVMNHINDILHSMGLDINEFNIVPEIITSSKIAKEVKEVYFERNIIVSDEELLLYKKLNTEQKIAYERILQRIFANKSGAFFIDGPGGSGKTFL</sequence>
<keyword evidence="1" id="KW-0378">Hydrolase</keyword>
<evidence type="ECO:0000256" key="1">
    <source>
        <dbReference type="RuleBase" id="RU363044"/>
    </source>
</evidence>
<comment type="caution">
    <text evidence="3">The sequence shown here is derived from an EMBL/GenBank/DDBJ whole genome shotgun (WGS) entry which is preliminary data.</text>
</comment>
<dbReference type="PANTHER" id="PTHR10492:SF100">
    <property type="entry name" value="ATP-DEPENDENT DNA HELICASE"/>
    <property type="match status" value="1"/>
</dbReference>
<evidence type="ECO:0000313" key="3">
    <source>
        <dbReference type="EMBL" id="KAK4357159.1"/>
    </source>
</evidence>
<name>A0AAE1VD86_9SOLA</name>
<dbReference type="InterPro" id="IPR027417">
    <property type="entry name" value="P-loop_NTPase"/>
</dbReference>
<evidence type="ECO:0000313" key="4">
    <source>
        <dbReference type="Proteomes" id="UP001291623"/>
    </source>
</evidence>
<comment type="catalytic activity">
    <reaction evidence="1">
        <text>ATP + H2O = ADP + phosphate + H(+)</text>
        <dbReference type="Rhea" id="RHEA:13065"/>
        <dbReference type="ChEBI" id="CHEBI:15377"/>
        <dbReference type="ChEBI" id="CHEBI:15378"/>
        <dbReference type="ChEBI" id="CHEBI:30616"/>
        <dbReference type="ChEBI" id="CHEBI:43474"/>
        <dbReference type="ChEBI" id="CHEBI:456216"/>
        <dbReference type="EC" id="5.6.2.3"/>
    </reaction>
</comment>
<dbReference type="GO" id="GO:0043139">
    <property type="term" value="F:5'-3' DNA helicase activity"/>
    <property type="evidence" value="ECO:0007669"/>
    <property type="project" value="UniProtKB-EC"/>
</dbReference>
<dbReference type="AlphaFoldDB" id="A0AAE1VD86"/>
<dbReference type="GO" id="GO:0006310">
    <property type="term" value="P:DNA recombination"/>
    <property type="evidence" value="ECO:0007669"/>
    <property type="project" value="UniProtKB-KW"/>
</dbReference>
<dbReference type="EC" id="5.6.2.3" evidence="1"/>
<dbReference type="Proteomes" id="UP001291623">
    <property type="component" value="Unassembled WGS sequence"/>
</dbReference>
<evidence type="ECO:0000259" key="2">
    <source>
        <dbReference type="Pfam" id="PF05970"/>
    </source>
</evidence>
<accession>A0AAE1VD86</accession>
<keyword evidence="1" id="KW-0547">Nucleotide-binding</keyword>
<protein>
    <recommendedName>
        <fullName evidence="1">ATP-dependent DNA helicase</fullName>
        <ecNumber evidence="1">5.6.2.3</ecNumber>
    </recommendedName>
</protein>
<dbReference type="Gene3D" id="3.40.50.300">
    <property type="entry name" value="P-loop containing nucleotide triphosphate hydrolases"/>
    <property type="match status" value="1"/>
</dbReference>
<keyword evidence="4" id="KW-1185">Reference proteome</keyword>
<keyword evidence="1" id="KW-0233">DNA recombination</keyword>
<gene>
    <name evidence="3" type="ORF">RND71_022769</name>
</gene>
<dbReference type="GO" id="GO:0006281">
    <property type="term" value="P:DNA repair"/>
    <property type="evidence" value="ECO:0007669"/>
    <property type="project" value="UniProtKB-KW"/>
</dbReference>
<comment type="similarity">
    <text evidence="1">Belongs to the helicase family.</text>
</comment>
<dbReference type="GO" id="GO:0005524">
    <property type="term" value="F:ATP binding"/>
    <property type="evidence" value="ECO:0007669"/>
    <property type="project" value="UniProtKB-KW"/>
</dbReference>
<keyword evidence="1" id="KW-0234">DNA repair</keyword>
<dbReference type="GO" id="GO:0016787">
    <property type="term" value="F:hydrolase activity"/>
    <property type="evidence" value="ECO:0007669"/>
    <property type="project" value="UniProtKB-KW"/>
</dbReference>
<dbReference type="InterPro" id="IPR010285">
    <property type="entry name" value="DNA_helicase_pif1-like_DEAD"/>
</dbReference>
<organism evidence="3 4">
    <name type="scientific">Anisodus tanguticus</name>
    <dbReference type="NCBI Taxonomy" id="243964"/>
    <lineage>
        <taxon>Eukaryota</taxon>
        <taxon>Viridiplantae</taxon>
        <taxon>Streptophyta</taxon>
        <taxon>Embryophyta</taxon>
        <taxon>Tracheophyta</taxon>
        <taxon>Spermatophyta</taxon>
        <taxon>Magnoliopsida</taxon>
        <taxon>eudicotyledons</taxon>
        <taxon>Gunneridae</taxon>
        <taxon>Pentapetalae</taxon>
        <taxon>asterids</taxon>
        <taxon>lamiids</taxon>
        <taxon>Solanales</taxon>
        <taxon>Solanaceae</taxon>
        <taxon>Solanoideae</taxon>
        <taxon>Hyoscyameae</taxon>
        <taxon>Anisodus</taxon>
    </lineage>
</organism>
<proteinExistence type="inferred from homology"/>
<keyword evidence="1" id="KW-0067">ATP-binding</keyword>
<dbReference type="GO" id="GO:0000723">
    <property type="term" value="P:telomere maintenance"/>
    <property type="evidence" value="ECO:0007669"/>
    <property type="project" value="InterPro"/>
</dbReference>
<keyword evidence="1" id="KW-0227">DNA damage</keyword>
<reference evidence="3" key="1">
    <citation type="submission" date="2023-12" db="EMBL/GenBank/DDBJ databases">
        <title>Genome assembly of Anisodus tanguticus.</title>
        <authorList>
            <person name="Wang Y.-J."/>
        </authorList>
    </citation>
    <scope>NUCLEOTIDE SEQUENCE</scope>
    <source>
        <strain evidence="3">KB-2021</strain>
        <tissue evidence="3">Leaf</tissue>
    </source>
</reference>
<comment type="cofactor">
    <cofactor evidence="1">
        <name>Mg(2+)</name>
        <dbReference type="ChEBI" id="CHEBI:18420"/>
    </cofactor>
</comment>
<keyword evidence="1" id="KW-0347">Helicase</keyword>
<dbReference type="Pfam" id="PF05970">
    <property type="entry name" value="PIF1"/>
    <property type="match status" value="1"/>
</dbReference>